<comment type="caution">
    <text evidence="2">The sequence shown here is derived from an EMBL/GenBank/DDBJ whole genome shotgun (WGS) entry which is preliminary data.</text>
</comment>
<dbReference type="InterPro" id="IPR032466">
    <property type="entry name" value="Metal_Hydrolase"/>
</dbReference>
<evidence type="ECO:0000313" key="2">
    <source>
        <dbReference type="EMBL" id="KAL1836861.1"/>
    </source>
</evidence>
<dbReference type="SUPFAM" id="SSF51556">
    <property type="entry name" value="Metallo-dependent hydrolases"/>
    <property type="match status" value="1"/>
</dbReference>
<organism evidence="2 3">
    <name type="scientific">Phialemonium thermophilum</name>
    <dbReference type="NCBI Taxonomy" id="223376"/>
    <lineage>
        <taxon>Eukaryota</taxon>
        <taxon>Fungi</taxon>
        <taxon>Dikarya</taxon>
        <taxon>Ascomycota</taxon>
        <taxon>Pezizomycotina</taxon>
        <taxon>Sordariomycetes</taxon>
        <taxon>Sordariomycetidae</taxon>
        <taxon>Cephalothecales</taxon>
        <taxon>Cephalothecaceae</taxon>
        <taxon>Phialemonium</taxon>
    </lineage>
</organism>
<keyword evidence="3" id="KW-1185">Reference proteome</keyword>
<protein>
    <recommendedName>
        <fullName evidence="1">Adenosine deaminase domain-containing protein</fullName>
    </recommendedName>
</protein>
<dbReference type="EMBL" id="JAZHXJ010002756">
    <property type="protein sequence ID" value="KAL1836861.1"/>
    <property type="molecule type" value="Genomic_DNA"/>
</dbReference>
<gene>
    <name evidence="2" type="ORF">VTK73DRAFT_4899</name>
</gene>
<dbReference type="Gene3D" id="3.20.20.140">
    <property type="entry name" value="Metal-dependent hydrolases"/>
    <property type="match status" value="1"/>
</dbReference>
<evidence type="ECO:0000259" key="1">
    <source>
        <dbReference type="Pfam" id="PF00962"/>
    </source>
</evidence>
<feature type="domain" description="Adenosine deaminase" evidence="1">
    <location>
        <begin position="2"/>
        <end position="51"/>
    </location>
</feature>
<reference evidence="2 3" key="1">
    <citation type="journal article" date="2024" name="Commun. Biol.">
        <title>Comparative genomic analysis of thermophilic fungi reveals convergent evolutionary adaptations and gene losses.</title>
        <authorList>
            <person name="Steindorff A.S."/>
            <person name="Aguilar-Pontes M.V."/>
            <person name="Robinson A.J."/>
            <person name="Andreopoulos B."/>
            <person name="LaButti K."/>
            <person name="Kuo A."/>
            <person name="Mondo S."/>
            <person name="Riley R."/>
            <person name="Otillar R."/>
            <person name="Haridas S."/>
            <person name="Lipzen A."/>
            <person name="Grimwood J."/>
            <person name="Schmutz J."/>
            <person name="Clum A."/>
            <person name="Reid I.D."/>
            <person name="Moisan M.C."/>
            <person name="Butler G."/>
            <person name="Nguyen T.T.M."/>
            <person name="Dewar K."/>
            <person name="Conant G."/>
            <person name="Drula E."/>
            <person name="Henrissat B."/>
            <person name="Hansel C."/>
            <person name="Singer S."/>
            <person name="Hutchinson M.I."/>
            <person name="de Vries R.P."/>
            <person name="Natvig D.O."/>
            <person name="Powell A.J."/>
            <person name="Tsang A."/>
            <person name="Grigoriev I.V."/>
        </authorList>
    </citation>
    <scope>NUCLEOTIDE SEQUENCE [LARGE SCALE GENOMIC DNA]</scope>
    <source>
        <strain evidence="2 3">ATCC 24622</strain>
    </source>
</reference>
<dbReference type="Proteomes" id="UP001586593">
    <property type="component" value="Unassembled WGS sequence"/>
</dbReference>
<dbReference type="InterPro" id="IPR001365">
    <property type="entry name" value="A_deaminase_dom"/>
</dbReference>
<name>A0ABR3V5Y2_9PEZI</name>
<dbReference type="Pfam" id="PF00962">
    <property type="entry name" value="A_deaminase"/>
    <property type="match status" value="1"/>
</dbReference>
<sequence length="71" mass="8058">MHDVWIDGNMQKVYTYCGFNKAQMVRLARNGVEMSWAPEDVKRSILEELDAVDTTECQQSVTKFALDAVSS</sequence>
<proteinExistence type="predicted"/>
<accession>A0ABR3V5Y2</accession>
<evidence type="ECO:0000313" key="3">
    <source>
        <dbReference type="Proteomes" id="UP001586593"/>
    </source>
</evidence>